<dbReference type="InterPro" id="IPR029058">
    <property type="entry name" value="AB_hydrolase_fold"/>
</dbReference>
<dbReference type="InterPro" id="IPR050300">
    <property type="entry name" value="GDXG_lipolytic_enzyme"/>
</dbReference>
<dbReference type="Proteomes" id="UP000009049">
    <property type="component" value="Chromosome"/>
</dbReference>
<dbReference type="eggNOG" id="COG0657">
    <property type="taxonomic scope" value="Bacteria"/>
</dbReference>
<protein>
    <submittedName>
        <fullName evidence="3">Probable lipase/esterase</fullName>
    </submittedName>
</protein>
<evidence type="ECO:0000313" key="3">
    <source>
        <dbReference type="EMBL" id="EAR14586.1"/>
    </source>
</evidence>
<dbReference type="PANTHER" id="PTHR48081:SF13">
    <property type="entry name" value="ALPHA_BETA HYDROLASE"/>
    <property type="match status" value="1"/>
</dbReference>
<dbReference type="InterPro" id="IPR049492">
    <property type="entry name" value="BD-FAE-like_dom"/>
</dbReference>
<dbReference type="EMBL" id="CP001712">
    <property type="protein sequence ID" value="EAR14586.1"/>
    <property type="molecule type" value="Genomic_DNA"/>
</dbReference>
<dbReference type="Gene3D" id="3.40.50.1820">
    <property type="entry name" value="alpha/beta hydrolase"/>
    <property type="match status" value="1"/>
</dbReference>
<keyword evidence="1" id="KW-0378">Hydrolase</keyword>
<dbReference type="AlphaFoldDB" id="A4CNW9"/>
<dbReference type="SUPFAM" id="SSF53474">
    <property type="entry name" value="alpha/beta-Hydrolases"/>
    <property type="match status" value="1"/>
</dbReference>
<dbReference type="PANTHER" id="PTHR48081">
    <property type="entry name" value="AB HYDROLASE SUPERFAMILY PROTEIN C4A8.06C"/>
    <property type="match status" value="1"/>
</dbReference>
<proteinExistence type="predicted"/>
<accession>A4CNW9</accession>
<dbReference type="Pfam" id="PF20434">
    <property type="entry name" value="BD-FAE"/>
    <property type="match status" value="1"/>
</dbReference>
<sequence>MAQPPSPGQIQERLPEGTTIHGNIPYHNDTLQKHLLDLYIPSEAEKPVPLVVFIHGGGWISNDKYADMGYMPNTINAMLDNGMAIASIDYRFAQDAIFPGILQDCNKAVSFLYDHAGEYGLDTSNIGLMGFSAGGHLAALMGTSQNNEVEGLHVAGSYRPFRYQAVVDFYGPTDLVLLPGNEDEKSPEGILIGAAPLLRPDLAKAASPITYIDPEDPPFLIFHGEKDNIVSNKQSKLFSAWLDIHGVENELTIVADAPHFGNMYDVEEIRSRVIAFLNEHLK</sequence>
<evidence type="ECO:0000259" key="2">
    <source>
        <dbReference type="Pfam" id="PF20434"/>
    </source>
</evidence>
<dbReference type="KEGG" id="rbi:RB2501_00881"/>
<evidence type="ECO:0000256" key="1">
    <source>
        <dbReference type="ARBA" id="ARBA00022801"/>
    </source>
</evidence>
<name>A4CNW9_ROBBH</name>
<organism evidence="3 4">
    <name type="scientific">Robiginitalea biformata (strain ATCC BAA-864 / DSM 15991 / KCTC 12146 / HTCC2501)</name>
    <dbReference type="NCBI Taxonomy" id="313596"/>
    <lineage>
        <taxon>Bacteria</taxon>
        <taxon>Pseudomonadati</taxon>
        <taxon>Bacteroidota</taxon>
        <taxon>Flavobacteriia</taxon>
        <taxon>Flavobacteriales</taxon>
        <taxon>Flavobacteriaceae</taxon>
        <taxon>Robiginitalea</taxon>
    </lineage>
</organism>
<feature type="domain" description="BD-FAE-like" evidence="2">
    <location>
        <begin position="36"/>
        <end position="242"/>
    </location>
</feature>
<keyword evidence="4" id="KW-1185">Reference proteome</keyword>
<dbReference type="STRING" id="313596.RB2501_00881"/>
<reference evidence="3 4" key="1">
    <citation type="journal article" date="2009" name="J. Bacteriol.">
        <title>Complete genome sequence of Robiginitalea biformata HTCC2501.</title>
        <authorList>
            <person name="Oh H.M."/>
            <person name="Giovannoni S.J."/>
            <person name="Lee K."/>
            <person name="Ferriera S."/>
            <person name="Johnson J."/>
            <person name="Cho J.C."/>
        </authorList>
    </citation>
    <scope>NUCLEOTIDE SEQUENCE [LARGE SCALE GENOMIC DNA]</scope>
    <source>
        <strain evidence="4">ATCC BAA-864 / HTCC2501 / KCTC 12146</strain>
    </source>
</reference>
<dbReference type="GO" id="GO:0016787">
    <property type="term" value="F:hydrolase activity"/>
    <property type="evidence" value="ECO:0007669"/>
    <property type="project" value="UniProtKB-KW"/>
</dbReference>
<dbReference type="HOGENOM" id="CLU_012494_4_0_10"/>
<evidence type="ECO:0000313" key="4">
    <source>
        <dbReference type="Proteomes" id="UP000009049"/>
    </source>
</evidence>
<gene>
    <name evidence="3" type="ordered locus">RB2501_00881</name>
</gene>